<dbReference type="Gene3D" id="3.90.1380.10">
    <property type="entry name" value="Threonine synthase, N-terminal domain"/>
    <property type="match status" value="1"/>
</dbReference>
<dbReference type="CDD" id="cd01560">
    <property type="entry name" value="Thr-synth_2"/>
    <property type="match status" value="1"/>
</dbReference>
<dbReference type="UniPathway" id="UPA00050">
    <property type="reaction ID" value="UER00065"/>
</dbReference>
<evidence type="ECO:0000256" key="7">
    <source>
        <dbReference type="ARBA" id="ARBA00022605"/>
    </source>
</evidence>
<evidence type="ECO:0000256" key="4">
    <source>
        <dbReference type="ARBA" id="ARBA00005517"/>
    </source>
</evidence>
<organism evidence="16">
    <name type="scientific">Clostridioides difficile</name>
    <name type="common">Peptoclostridium difficile</name>
    <dbReference type="NCBI Taxonomy" id="1496"/>
    <lineage>
        <taxon>Bacteria</taxon>
        <taxon>Bacillati</taxon>
        <taxon>Bacillota</taxon>
        <taxon>Clostridia</taxon>
        <taxon>Peptostreptococcales</taxon>
        <taxon>Peptostreptococcaceae</taxon>
        <taxon>Clostridioides</taxon>
    </lineage>
</organism>
<dbReference type="AlphaFoldDB" id="A0A069AGN8"/>
<evidence type="ECO:0000256" key="2">
    <source>
        <dbReference type="ARBA" id="ARBA00003648"/>
    </source>
</evidence>
<dbReference type="RefSeq" id="WP_021366888.1">
    <property type="nucleotide sequence ID" value="NZ_BBYB01000096.1"/>
</dbReference>
<evidence type="ECO:0000259" key="14">
    <source>
        <dbReference type="Pfam" id="PF14821"/>
    </source>
</evidence>
<dbReference type="Pfam" id="PF14821">
    <property type="entry name" value="Thr_synth_N"/>
    <property type="match status" value="1"/>
</dbReference>
<evidence type="ECO:0000313" key="17">
    <source>
        <dbReference type="EMBL" id="CDT15898.1"/>
    </source>
</evidence>
<dbReference type="SUPFAM" id="SSF53686">
    <property type="entry name" value="Tryptophan synthase beta subunit-like PLP-dependent enzymes"/>
    <property type="match status" value="1"/>
</dbReference>
<evidence type="ECO:0000256" key="11">
    <source>
        <dbReference type="NCBIfam" id="TIGR00260"/>
    </source>
</evidence>
<dbReference type="GO" id="GO:0030170">
    <property type="term" value="F:pyridoxal phosphate binding"/>
    <property type="evidence" value="ECO:0007669"/>
    <property type="project" value="InterPro"/>
</dbReference>
<keyword evidence="9 12" id="KW-0663">Pyridoxal phosphate</keyword>
<dbReference type="InterPro" id="IPR000634">
    <property type="entry name" value="Ser/Thr_deHydtase_PyrdxlP-BS"/>
</dbReference>
<evidence type="ECO:0000256" key="1">
    <source>
        <dbReference type="ARBA" id="ARBA00001933"/>
    </source>
</evidence>
<dbReference type="PANTHER" id="PTHR43515">
    <property type="entry name" value="THREONINE SYNTHASE-LIKE 1"/>
    <property type="match status" value="1"/>
</dbReference>
<proteinExistence type="inferred from homology"/>
<keyword evidence="7" id="KW-0028">Amino-acid biosynthesis</keyword>
<dbReference type="GO" id="GO:0005737">
    <property type="term" value="C:cytoplasm"/>
    <property type="evidence" value="ECO:0007669"/>
    <property type="project" value="TreeGrafter"/>
</dbReference>
<comment type="similarity">
    <text evidence="4">Belongs to the threonine synthase family.</text>
</comment>
<protein>
    <recommendedName>
        <fullName evidence="6 11">Threonine synthase</fullName>
        <ecNumber evidence="5 11">4.2.3.1</ecNumber>
    </recommendedName>
</protein>
<dbReference type="EMBL" id="LK932994">
    <property type="protein sequence ID" value="CDT15898.1"/>
    <property type="molecule type" value="Genomic_DNA"/>
</dbReference>
<dbReference type="InterPro" id="IPR029144">
    <property type="entry name" value="Thr_synth_N"/>
</dbReference>
<dbReference type="InterPro" id="IPR037158">
    <property type="entry name" value="Thr_synth_N_sf"/>
</dbReference>
<evidence type="ECO:0000256" key="12">
    <source>
        <dbReference type="PIRSR" id="PIRSR604450-51"/>
    </source>
</evidence>
<comment type="catalytic activity">
    <reaction evidence="10">
        <text>O-phospho-L-homoserine + H2O = L-threonine + phosphate</text>
        <dbReference type="Rhea" id="RHEA:10840"/>
        <dbReference type="ChEBI" id="CHEBI:15377"/>
        <dbReference type="ChEBI" id="CHEBI:43474"/>
        <dbReference type="ChEBI" id="CHEBI:57590"/>
        <dbReference type="ChEBI" id="CHEBI:57926"/>
        <dbReference type="EC" id="4.2.3.1"/>
    </reaction>
</comment>
<dbReference type="PROSITE" id="PS00165">
    <property type="entry name" value="DEHYDRATASE_SER_THR"/>
    <property type="match status" value="1"/>
</dbReference>
<dbReference type="GO" id="GO:0009088">
    <property type="term" value="P:threonine biosynthetic process"/>
    <property type="evidence" value="ECO:0007669"/>
    <property type="project" value="UniProtKB-UniRule"/>
</dbReference>
<evidence type="ECO:0000259" key="13">
    <source>
        <dbReference type="Pfam" id="PF00291"/>
    </source>
</evidence>
<dbReference type="Gene3D" id="3.40.50.1100">
    <property type="match status" value="2"/>
</dbReference>
<dbReference type="Pfam" id="PF00291">
    <property type="entry name" value="PALP"/>
    <property type="match status" value="1"/>
</dbReference>
<accession>A0A069AGN8</accession>
<evidence type="ECO:0000256" key="8">
    <source>
        <dbReference type="ARBA" id="ARBA00022697"/>
    </source>
</evidence>
<dbReference type="EC" id="4.2.3.1" evidence="5 11"/>
<evidence type="ECO:0000256" key="9">
    <source>
        <dbReference type="ARBA" id="ARBA00022898"/>
    </source>
</evidence>
<evidence type="ECO:0000256" key="3">
    <source>
        <dbReference type="ARBA" id="ARBA00004979"/>
    </source>
</evidence>
<keyword evidence="8" id="KW-0791">Threonine biosynthesis</keyword>
<evidence type="ECO:0000313" key="15">
    <source>
        <dbReference type="EMBL" id="CDS86032.1"/>
    </source>
</evidence>
<evidence type="ECO:0000256" key="6">
    <source>
        <dbReference type="ARBA" id="ARBA00018679"/>
    </source>
</evidence>
<dbReference type="InterPro" id="IPR036052">
    <property type="entry name" value="TrpB-like_PALP_sf"/>
</dbReference>
<sequence length="493" mass="55781">MYYSSTRGTKEKVTASQAIIKGISNDGGLYVPSEFPNVKNELINLVNLTYSQIAFFVLSKFLCDFTEDEIKNCIENAYDEKFDCSSIAPLNKVNDTYFLELYHGPTLAFKDMALTIMPHLLKTSIKKDNLEKDVVILTATSGDTGKAALEGFKDIDKIKIIVFFPEDGVSPVQKLQMKTQTGKNTYVVGIKGNFDDAQSGVKKIFSDKEFNQKLLDNNYILSSANSINIGRLLPQVAYYFYSYMKLVSNSDINLNDKINFVVPTGNFGNILAGYYAKQMGLPINKLICASNDNNVLYDFFKTGVYDKNRTLKLTTSPSMDILISSNLERLLFEISNRNTDIVNKLLSDLSDKGVYKISDDMEKNLASFYGEYSNEEEVKSTINNVFKNYNYLIDTHTAVAYNCYEKYKKETSDNTKTVIVSTASPFKFSEDVLKSIDCDFKDLDDFAIIDRLSSISKIDIPKPIKNLKNAEILHKDIYEKDELKLAIKKFLKV</sequence>
<keyword evidence="16" id="KW-0456">Lyase</keyword>
<comment type="pathway">
    <text evidence="3">Amino-acid biosynthesis; L-threonine biosynthesis; L-threonine from L-aspartate: step 5/5.</text>
</comment>
<feature type="modified residue" description="N6-(pyridoxal phosphate)lysine" evidence="12">
    <location>
        <position position="110"/>
    </location>
</feature>
<evidence type="ECO:0000313" key="16">
    <source>
        <dbReference type="EMBL" id="CDS87347.1"/>
    </source>
</evidence>
<dbReference type="InterPro" id="IPR004450">
    <property type="entry name" value="Thr_synthase-like"/>
</dbReference>
<dbReference type="InterPro" id="IPR001926">
    <property type="entry name" value="TrpB-like_PALP"/>
</dbReference>
<dbReference type="EMBL" id="LK932402">
    <property type="protein sequence ID" value="CDS87347.1"/>
    <property type="molecule type" value="Genomic_DNA"/>
</dbReference>
<feature type="domain" description="Threonine synthase N-terminal" evidence="14">
    <location>
        <begin position="3"/>
        <end position="78"/>
    </location>
</feature>
<dbReference type="NCBIfam" id="TIGR00260">
    <property type="entry name" value="thrC"/>
    <property type="match status" value="1"/>
</dbReference>
<evidence type="ECO:0000256" key="5">
    <source>
        <dbReference type="ARBA" id="ARBA00013028"/>
    </source>
</evidence>
<dbReference type="PANTHER" id="PTHR43515:SF1">
    <property type="entry name" value="THREONINE SYNTHASE-LIKE 1"/>
    <property type="match status" value="1"/>
</dbReference>
<name>A0A069AGN8_CLODI</name>
<dbReference type="EMBL" id="LK932505">
    <property type="protein sequence ID" value="CDS86032.1"/>
    <property type="molecule type" value="Genomic_DNA"/>
</dbReference>
<dbReference type="GO" id="GO:0004795">
    <property type="term" value="F:threonine synthase activity"/>
    <property type="evidence" value="ECO:0007669"/>
    <property type="project" value="UniProtKB-UniRule"/>
</dbReference>
<evidence type="ECO:0000256" key="10">
    <source>
        <dbReference type="ARBA" id="ARBA00049144"/>
    </source>
</evidence>
<gene>
    <name evidence="16" type="primary">thrC</name>
    <name evidence="17" type="ORF">BN1095_330274</name>
    <name evidence="15" type="ORF">BN1096_520607</name>
    <name evidence="16" type="ORF">BN1097_630005</name>
</gene>
<comment type="cofactor">
    <cofactor evidence="1 12">
        <name>pyridoxal 5'-phosphate</name>
        <dbReference type="ChEBI" id="CHEBI:597326"/>
    </cofactor>
</comment>
<comment type="function">
    <text evidence="2">Catalyzes the gamma-elimination of phosphate from L-phosphohomoserine and the beta-addition of water to produce L-threonine.</text>
</comment>
<feature type="domain" description="Tryptophan synthase beta chain-like PALP" evidence="13">
    <location>
        <begin position="92"/>
        <end position="421"/>
    </location>
</feature>
<reference evidence="16" key="1">
    <citation type="submission" date="2014-07" db="EMBL/GenBank/DDBJ databases">
        <authorList>
            <person name="Monot Marc"/>
        </authorList>
    </citation>
    <scope>NUCLEOTIDE SEQUENCE</scope>
    <source>
        <strain evidence="17">7032989</strain>
        <strain evidence="16">7032994</strain>
    </source>
</reference>